<proteinExistence type="predicted"/>
<dbReference type="InterPro" id="IPR050219">
    <property type="entry name" value="DnaG_primase"/>
</dbReference>
<dbReference type="Pfam" id="PF13155">
    <property type="entry name" value="Toprim_2"/>
    <property type="match status" value="1"/>
</dbReference>
<gene>
    <name evidence="1" type="ORF">HPU229334_08215</name>
</gene>
<dbReference type="CDD" id="cd01029">
    <property type="entry name" value="TOPRIM_primases"/>
    <property type="match status" value="1"/>
</dbReference>
<dbReference type="SUPFAM" id="SSF57783">
    <property type="entry name" value="Zinc beta-ribbon"/>
    <property type="match status" value="1"/>
</dbReference>
<sequence>MKKFNLEALKNIPILEVLSALGSKELKGKFTTCLNYAAHNNNDGKPSMYVYEKSNVCKCFACNLGGNTIEVAKFAFNGDFIKACEFLHAHWNIPFLDDSNFTSVNVPRFEAPKREITYMEFSKEKEYQSFKVNELIAGYGLESEEGKLKIVYSFIYRFSLMTEQSKKENYYKGRGINIPLDKIGFLSYGDIKSLEKSLLRYFPLEDLVRFKVFNKNRAGWNYSYDVAIVPFFDLYSDLITGFSVRVLNPNNKGAKELNVFCGDIIYPMPFGLTYQTLKDKEWIWICEGHIDALSGIASSKKDNVSFISFAGVYTYKDSLLGLLKSKNVVICFDKDTAGEKSGSELGEKLRKLGINTFIANWESQYNDLNELVVANALSDIKLQKAA</sequence>
<dbReference type="AlphaFoldDB" id="A0A0N1EBH9"/>
<dbReference type="EMBL" id="JNOC01000043">
    <property type="protein sequence ID" value="KPH55426.1"/>
    <property type="molecule type" value="Genomic_DNA"/>
</dbReference>
<dbReference type="Proteomes" id="UP000037997">
    <property type="component" value="Unassembled WGS sequence"/>
</dbReference>
<organism evidence="1 2">
    <name type="scientific">Helicobacter pullorum</name>
    <dbReference type="NCBI Taxonomy" id="35818"/>
    <lineage>
        <taxon>Bacteria</taxon>
        <taxon>Pseudomonadati</taxon>
        <taxon>Campylobacterota</taxon>
        <taxon>Epsilonproteobacteria</taxon>
        <taxon>Campylobacterales</taxon>
        <taxon>Helicobacteraceae</taxon>
        <taxon>Helicobacter</taxon>
    </lineage>
</organism>
<dbReference type="PANTHER" id="PTHR30313">
    <property type="entry name" value="DNA PRIMASE"/>
    <property type="match status" value="1"/>
</dbReference>
<dbReference type="PATRIC" id="fig|35818.11.peg.1624"/>
<dbReference type="SUPFAM" id="SSF56731">
    <property type="entry name" value="DNA primase core"/>
    <property type="match status" value="1"/>
</dbReference>
<evidence type="ECO:0000313" key="1">
    <source>
        <dbReference type="EMBL" id="KPH55426.1"/>
    </source>
</evidence>
<dbReference type="GO" id="GO:0005737">
    <property type="term" value="C:cytoplasm"/>
    <property type="evidence" value="ECO:0007669"/>
    <property type="project" value="TreeGrafter"/>
</dbReference>
<dbReference type="RefSeq" id="WP_005022165.1">
    <property type="nucleotide sequence ID" value="NZ_CABKNZ010000042.1"/>
</dbReference>
<dbReference type="GO" id="GO:0006269">
    <property type="term" value="P:DNA replication, synthesis of primer"/>
    <property type="evidence" value="ECO:0007669"/>
    <property type="project" value="TreeGrafter"/>
</dbReference>
<name>A0A0N1EBH9_9HELI</name>
<reference evidence="1 2" key="1">
    <citation type="submission" date="2014-06" db="EMBL/GenBank/DDBJ databases">
        <title>Helicobacter pullorum isolates in fresh chicken meat - phenotypic and genotypic features.</title>
        <authorList>
            <person name="Borges V."/>
            <person name="Santos A."/>
            <person name="Correia C.B."/>
            <person name="Saraiva M."/>
            <person name="Menard A."/>
            <person name="Vieira L."/>
            <person name="Sampaio D.A."/>
            <person name="Gomes J.P."/>
            <person name="Oleastro M."/>
        </authorList>
    </citation>
    <scope>NUCLEOTIDE SEQUENCE [LARGE SCALE GENOMIC DNA]</scope>
    <source>
        <strain evidence="1 2">229334/12</strain>
    </source>
</reference>
<comment type="caution">
    <text evidence="1">The sequence shown here is derived from an EMBL/GenBank/DDBJ whole genome shotgun (WGS) entry which is preliminary data.</text>
</comment>
<dbReference type="GO" id="GO:0008270">
    <property type="term" value="F:zinc ion binding"/>
    <property type="evidence" value="ECO:0007669"/>
    <property type="project" value="InterPro"/>
</dbReference>
<accession>A0A0N1EBH9</accession>
<protein>
    <recommendedName>
        <fullName evidence="3">DNA primase</fullName>
    </recommendedName>
</protein>
<dbReference type="Gene3D" id="3.90.580.10">
    <property type="entry name" value="Zinc finger, CHC2-type domain"/>
    <property type="match status" value="1"/>
</dbReference>
<dbReference type="InterPro" id="IPR034154">
    <property type="entry name" value="TOPRIM_DnaG/twinkle"/>
</dbReference>
<dbReference type="Gene3D" id="3.40.1360.10">
    <property type="match status" value="1"/>
</dbReference>
<dbReference type="PANTHER" id="PTHR30313:SF2">
    <property type="entry name" value="DNA PRIMASE"/>
    <property type="match status" value="1"/>
</dbReference>
<evidence type="ECO:0000313" key="2">
    <source>
        <dbReference type="Proteomes" id="UP000037997"/>
    </source>
</evidence>
<dbReference type="GO" id="GO:0003677">
    <property type="term" value="F:DNA binding"/>
    <property type="evidence" value="ECO:0007669"/>
    <property type="project" value="InterPro"/>
</dbReference>
<dbReference type="InterPro" id="IPR036977">
    <property type="entry name" value="DNA_primase_Znf_CHC2"/>
</dbReference>
<evidence type="ECO:0008006" key="3">
    <source>
        <dbReference type="Google" id="ProtNLM"/>
    </source>
</evidence>